<dbReference type="SUPFAM" id="SSF56112">
    <property type="entry name" value="Protein kinase-like (PK-like)"/>
    <property type="match status" value="1"/>
</dbReference>
<evidence type="ECO:0000256" key="6">
    <source>
        <dbReference type="ARBA" id="ARBA00022741"/>
    </source>
</evidence>
<feature type="binding site" evidence="12">
    <location>
        <position position="53"/>
    </location>
    <ligand>
        <name>ATP</name>
        <dbReference type="ChEBI" id="CHEBI:30616"/>
    </ligand>
</feature>
<evidence type="ECO:0000256" key="4">
    <source>
        <dbReference type="ARBA" id="ARBA00022600"/>
    </source>
</evidence>
<keyword evidence="10" id="KW-0119">Carbohydrate metabolism</keyword>
<dbReference type="GO" id="GO:0005977">
    <property type="term" value="P:glycogen metabolic process"/>
    <property type="evidence" value="ECO:0007669"/>
    <property type="project" value="UniProtKB-KW"/>
</dbReference>
<sequence>MVGMTKEEDVLPSSGEAKDFYAKYEPKELLGRGVTSVVRLCVEKETQAEYAVKIIDVSGENCNDNYPVEQARQDTMREIKILNLCANHKYIINLHDVFETSTFIFLVFELCKKGELFDYLTQVVTLSEKRTRIIIRQLLEAVDFVHEKNIVHRDLKPENILLDDNMNVKLTDFGLATFLTDNQELTELCGTPGYLAPEVLQVSMNELAPGYREEVDMWAVGVIMYTLLSGSPPFWHRKQIYMLRAIMEGNYQFNSTEWNDVGNMPKDLISKLLVVDPKKRLTAKEALQHPFLNRDLGTEKKLFNAVKKFRAGIICIRFFFRLQYFYQHPQNVSVETLLKNPYQLKTIRKIIDGCAFKVYGHWVKRGENQNRAALFEHSLRDDWKTSDNWRSSELTR</sequence>
<dbReference type="Gene3D" id="3.30.200.20">
    <property type="entry name" value="Phosphorylase Kinase, domain 1"/>
    <property type="match status" value="1"/>
</dbReference>
<dbReference type="InterPro" id="IPR011009">
    <property type="entry name" value="Kinase-like_dom_sf"/>
</dbReference>
<comment type="subunit">
    <text evidence="11">Hexadecamer of 4 heterotetramers, each composed of alpha, beta, gamma, and delta subunits. Alpha (PHKA1 or PHKA2) and beta (PHKB) are regulatory subunits, gamma (PHKG1 or PHKG2) is the catalytic subunit, and delta is calmodulin.</text>
</comment>
<dbReference type="PANTHER" id="PTHR24347">
    <property type="entry name" value="SERINE/THREONINE-PROTEIN KINASE"/>
    <property type="match status" value="1"/>
</dbReference>
<dbReference type="OrthoDB" id="419455at2759"/>
<evidence type="ECO:0000256" key="9">
    <source>
        <dbReference type="ARBA" id="ARBA00022860"/>
    </source>
</evidence>
<dbReference type="GO" id="GO:0004689">
    <property type="term" value="F:phosphorylase kinase activity"/>
    <property type="evidence" value="ECO:0007669"/>
    <property type="project" value="UniProtKB-EC"/>
</dbReference>
<keyword evidence="3 13" id="KW-0723">Serine/threonine-protein kinase</keyword>
<comment type="similarity">
    <text evidence="13">Belongs to the protein kinase superfamily.</text>
</comment>
<evidence type="ECO:0000259" key="14">
    <source>
        <dbReference type="PROSITE" id="PS50011"/>
    </source>
</evidence>
<dbReference type="FunFam" id="1.10.510.10:FF:001701">
    <property type="entry name" value="Phosphorylase kinase catalytic subunit gamma 2"/>
    <property type="match status" value="1"/>
</dbReference>
<dbReference type="Gene3D" id="1.10.510.10">
    <property type="entry name" value="Transferase(Phosphotransferase) domain 1"/>
    <property type="match status" value="1"/>
</dbReference>
<dbReference type="PROSITE" id="PS50011">
    <property type="entry name" value="PROTEIN_KINASE_DOM"/>
    <property type="match status" value="1"/>
</dbReference>
<keyword evidence="9" id="KW-0112">Calmodulin-binding</keyword>
<dbReference type="FunFam" id="3.30.200.20:FF:000138">
    <property type="entry name" value="Phosphorylase b kinase gamma catalytic chain, liver/testis"/>
    <property type="match status" value="1"/>
</dbReference>
<dbReference type="KEGG" id="obi:106871486"/>
<evidence type="ECO:0000313" key="15">
    <source>
        <dbReference type="EMBL" id="KOF87084.1"/>
    </source>
</evidence>
<accession>A0A0L8HDD2</accession>
<dbReference type="EMBL" id="KQ418496">
    <property type="protein sequence ID" value="KOF87085.1"/>
    <property type="molecule type" value="Genomic_DNA"/>
</dbReference>
<dbReference type="GO" id="GO:0005524">
    <property type="term" value="F:ATP binding"/>
    <property type="evidence" value="ECO:0007669"/>
    <property type="project" value="UniProtKB-UniRule"/>
</dbReference>
<evidence type="ECO:0000256" key="5">
    <source>
        <dbReference type="ARBA" id="ARBA00022679"/>
    </source>
</evidence>
<evidence type="ECO:0000256" key="7">
    <source>
        <dbReference type="ARBA" id="ARBA00022777"/>
    </source>
</evidence>
<dbReference type="PRINTS" id="PR01049">
    <property type="entry name" value="PHOSPHBKNASE"/>
</dbReference>
<dbReference type="STRING" id="37653.A0A0L8HDD2"/>
<proteinExistence type="inferred from homology"/>
<evidence type="ECO:0000256" key="2">
    <source>
        <dbReference type="ARBA" id="ARBA00012432"/>
    </source>
</evidence>
<organism evidence="15">
    <name type="scientific">Octopus bimaculoides</name>
    <name type="common">California two-spotted octopus</name>
    <dbReference type="NCBI Taxonomy" id="37653"/>
    <lineage>
        <taxon>Eukaryota</taxon>
        <taxon>Metazoa</taxon>
        <taxon>Spiralia</taxon>
        <taxon>Lophotrochozoa</taxon>
        <taxon>Mollusca</taxon>
        <taxon>Cephalopoda</taxon>
        <taxon>Coleoidea</taxon>
        <taxon>Octopodiformes</taxon>
        <taxon>Octopoda</taxon>
        <taxon>Incirrata</taxon>
        <taxon>Octopodidae</taxon>
        <taxon>Octopus</taxon>
    </lineage>
</organism>
<comment type="catalytic activity">
    <reaction evidence="1">
        <text>2 ATP + phosphorylase b = 2 ADP + phosphorylase a.</text>
        <dbReference type="EC" id="2.7.11.19"/>
    </reaction>
</comment>
<evidence type="ECO:0000256" key="12">
    <source>
        <dbReference type="PROSITE-ProRule" id="PRU10141"/>
    </source>
</evidence>
<evidence type="ECO:0000256" key="8">
    <source>
        <dbReference type="ARBA" id="ARBA00022840"/>
    </source>
</evidence>
<dbReference type="PROSITE" id="PS00108">
    <property type="entry name" value="PROTEIN_KINASE_ST"/>
    <property type="match status" value="1"/>
</dbReference>
<dbReference type="EC" id="2.7.11.19" evidence="2"/>
<dbReference type="AlphaFoldDB" id="A0A0L8HDD2"/>
<dbReference type="SMART" id="SM00220">
    <property type="entry name" value="S_TKc"/>
    <property type="match status" value="1"/>
</dbReference>
<dbReference type="InterPro" id="IPR017441">
    <property type="entry name" value="Protein_kinase_ATP_BS"/>
</dbReference>
<dbReference type="CDD" id="cd14093">
    <property type="entry name" value="STKc_PhKG"/>
    <property type="match status" value="1"/>
</dbReference>
<protein>
    <recommendedName>
        <fullName evidence="2">phosphorylase kinase</fullName>
        <ecNumber evidence="2">2.7.11.19</ecNumber>
    </recommendedName>
</protein>
<evidence type="ECO:0000256" key="3">
    <source>
        <dbReference type="ARBA" id="ARBA00022527"/>
    </source>
</evidence>
<dbReference type="InterPro" id="IPR002291">
    <property type="entry name" value="Phosph_kin_gamma"/>
</dbReference>
<reference evidence="15" key="1">
    <citation type="submission" date="2015-07" db="EMBL/GenBank/DDBJ databases">
        <title>MeaNS - Measles Nucleotide Surveillance Program.</title>
        <authorList>
            <person name="Tran T."/>
            <person name="Druce J."/>
        </authorList>
    </citation>
    <scope>NUCLEOTIDE SEQUENCE</scope>
    <source>
        <strain evidence="15">UCB-OBI-ISO-001</strain>
        <tissue evidence="15">Gonad</tissue>
    </source>
</reference>
<evidence type="ECO:0000256" key="1">
    <source>
        <dbReference type="ARBA" id="ARBA00001674"/>
    </source>
</evidence>
<dbReference type="InterPro" id="IPR008271">
    <property type="entry name" value="Ser/Thr_kinase_AS"/>
</dbReference>
<name>A0A0L8HDD2_OCTBM</name>
<dbReference type="InterPro" id="IPR000719">
    <property type="entry name" value="Prot_kinase_dom"/>
</dbReference>
<feature type="domain" description="Protein kinase" evidence="14">
    <location>
        <begin position="24"/>
        <end position="292"/>
    </location>
</feature>
<keyword evidence="6 12" id="KW-0547">Nucleotide-binding</keyword>
<dbReference type="GO" id="GO:0005964">
    <property type="term" value="C:phosphorylase kinase complex"/>
    <property type="evidence" value="ECO:0007669"/>
    <property type="project" value="InterPro"/>
</dbReference>
<keyword evidence="5" id="KW-0808">Transferase</keyword>
<dbReference type="EMBL" id="KQ418496">
    <property type="protein sequence ID" value="KOF87084.1"/>
    <property type="molecule type" value="Genomic_DNA"/>
</dbReference>
<evidence type="ECO:0000256" key="11">
    <source>
        <dbReference type="ARBA" id="ARBA00025890"/>
    </source>
</evidence>
<gene>
    <name evidence="15" type="ORF">OCBIM_22017439mg</name>
</gene>
<keyword evidence="7" id="KW-0418">Kinase</keyword>
<keyword evidence="8 12" id="KW-0067">ATP-binding</keyword>
<dbReference type="Pfam" id="PF00069">
    <property type="entry name" value="Pkinase"/>
    <property type="match status" value="1"/>
</dbReference>
<dbReference type="OMA" id="CHYRRAK"/>
<keyword evidence="4" id="KW-0321">Glycogen metabolism</keyword>
<dbReference type="GO" id="GO:0005516">
    <property type="term" value="F:calmodulin binding"/>
    <property type="evidence" value="ECO:0007669"/>
    <property type="project" value="UniProtKB-KW"/>
</dbReference>
<evidence type="ECO:0000256" key="13">
    <source>
        <dbReference type="RuleBase" id="RU000304"/>
    </source>
</evidence>
<evidence type="ECO:0000256" key="10">
    <source>
        <dbReference type="ARBA" id="ARBA00023277"/>
    </source>
</evidence>
<dbReference type="PROSITE" id="PS00107">
    <property type="entry name" value="PROTEIN_KINASE_ATP"/>
    <property type="match status" value="1"/>
</dbReference>